<accession>A0A4R2MK55</accession>
<dbReference type="NCBIfam" id="TIGR00638">
    <property type="entry name" value="Mop"/>
    <property type="match status" value="2"/>
</dbReference>
<sequence>MKISARNVLRGTVSAVKAGAVNAEVHVDLGAGDHLTAIVTLASCTDLELAPGKPVVALVKAPWVIVMTGDSELKLSARNQLAGTVSAVETGAVNAEVVITLPGGAQIAAIVTKEAVKDLGLAPGVAATAVIKASHVVLGVPKA</sequence>
<protein>
    <submittedName>
        <fullName evidence="4">Molybdate transport system regulatory protein</fullName>
    </submittedName>
</protein>
<evidence type="ECO:0000313" key="4">
    <source>
        <dbReference type="EMBL" id="TCP05387.1"/>
    </source>
</evidence>
<dbReference type="InterPro" id="IPR005116">
    <property type="entry name" value="Transp-assoc_OB_typ1"/>
</dbReference>
<comment type="caution">
    <text evidence="4">The sequence shown here is derived from an EMBL/GenBank/DDBJ whole genome shotgun (WGS) entry which is preliminary data.</text>
</comment>
<dbReference type="SUPFAM" id="SSF50331">
    <property type="entry name" value="MOP-like"/>
    <property type="match status" value="2"/>
</dbReference>
<feature type="domain" description="Mop" evidence="3">
    <location>
        <begin position="2"/>
        <end position="68"/>
    </location>
</feature>
<dbReference type="InterPro" id="IPR051815">
    <property type="entry name" value="Molybdate_resp_trans_reg"/>
</dbReference>
<keyword evidence="1 2" id="KW-0500">Molybdenum</keyword>
<dbReference type="PROSITE" id="PS51866">
    <property type="entry name" value="MOP"/>
    <property type="match status" value="2"/>
</dbReference>
<dbReference type="EMBL" id="SLXD01000001">
    <property type="protein sequence ID" value="TCP05387.1"/>
    <property type="molecule type" value="Genomic_DNA"/>
</dbReference>
<dbReference type="AlphaFoldDB" id="A0A4R2MK55"/>
<dbReference type="GO" id="GO:0015689">
    <property type="term" value="P:molybdate ion transport"/>
    <property type="evidence" value="ECO:0007669"/>
    <property type="project" value="InterPro"/>
</dbReference>
<evidence type="ECO:0000256" key="2">
    <source>
        <dbReference type="PROSITE-ProRule" id="PRU01213"/>
    </source>
</evidence>
<evidence type="ECO:0000256" key="1">
    <source>
        <dbReference type="ARBA" id="ARBA00022505"/>
    </source>
</evidence>
<dbReference type="GeneID" id="99686989"/>
<evidence type="ECO:0000259" key="3">
    <source>
        <dbReference type="PROSITE" id="PS51866"/>
    </source>
</evidence>
<dbReference type="Gene3D" id="2.40.50.100">
    <property type="match status" value="2"/>
</dbReference>
<dbReference type="PANTHER" id="PTHR30432:SF1">
    <property type="entry name" value="DNA-BINDING TRANSCRIPTIONAL DUAL REGULATOR MODE"/>
    <property type="match status" value="1"/>
</dbReference>
<dbReference type="RefSeq" id="WP_132644396.1">
    <property type="nucleotide sequence ID" value="NZ_CP181386.1"/>
</dbReference>
<dbReference type="InterPro" id="IPR004606">
    <property type="entry name" value="Mop_domain"/>
</dbReference>
<name>A0A4R2MK55_RUBGE</name>
<dbReference type="OrthoDB" id="9800709at2"/>
<dbReference type="PANTHER" id="PTHR30432">
    <property type="entry name" value="TRANSCRIPTIONAL REGULATOR MODE"/>
    <property type="match status" value="1"/>
</dbReference>
<dbReference type="InterPro" id="IPR008995">
    <property type="entry name" value="Mo/tungstate-bd_C_term_dom"/>
</dbReference>
<proteinExistence type="predicted"/>
<evidence type="ECO:0000313" key="5">
    <source>
        <dbReference type="Proteomes" id="UP000295106"/>
    </source>
</evidence>
<dbReference type="Proteomes" id="UP000295106">
    <property type="component" value="Unassembled WGS sequence"/>
</dbReference>
<feature type="domain" description="Mop" evidence="3">
    <location>
        <begin position="74"/>
        <end position="140"/>
    </location>
</feature>
<dbReference type="Pfam" id="PF03459">
    <property type="entry name" value="TOBE"/>
    <property type="match status" value="2"/>
</dbReference>
<reference evidence="4 5" key="1">
    <citation type="submission" date="2019-03" db="EMBL/GenBank/DDBJ databases">
        <title>Genomic Encyclopedia of Type Strains, Phase IV (KMG-IV): sequencing the most valuable type-strain genomes for metagenomic binning, comparative biology and taxonomic classification.</title>
        <authorList>
            <person name="Goeker M."/>
        </authorList>
    </citation>
    <scope>NUCLEOTIDE SEQUENCE [LARGE SCALE GENOMIC DNA]</scope>
    <source>
        <strain evidence="4 5">DSM 1709</strain>
    </source>
</reference>
<gene>
    <name evidence="4" type="ORF">EV684_101259</name>
</gene>
<organism evidence="4 5">
    <name type="scientific">Rubrivivax gelatinosus</name>
    <name type="common">Rhodocyclus gelatinosus</name>
    <name type="synonym">Rhodopseudomonas gelatinosa</name>
    <dbReference type="NCBI Taxonomy" id="28068"/>
    <lineage>
        <taxon>Bacteria</taxon>
        <taxon>Pseudomonadati</taxon>
        <taxon>Pseudomonadota</taxon>
        <taxon>Betaproteobacteria</taxon>
        <taxon>Burkholderiales</taxon>
        <taxon>Sphaerotilaceae</taxon>
        <taxon>Rubrivivax</taxon>
    </lineage>
</organism>